<gene>
    <name evidence="4" type="ORF">ACJIZ3_023925</name>
</gene>
<dbReference type="GO" id="GO:0003723">
    <property type="term" value="F:RNA binding"/>
    <property type="evidence" value="ECO:0007669"/>
    <property type="project" value="UniProtKB-UniRule"/>
</dbReference>
<keyword evidence="5" id="KW-1185">Reference proteome</keyword>
<evidence type="ECO:0000313" key="5">
    <source>
        <dbReference type="Proteomes" id="UP001634393"/>
    </source>
</evidence>
<dbReference type="EMBL" id="JBJXBP010000003">
    <property type="protein sequence ID" value="KAL3839334.1"/>
    <property type="molecule type" value="Genomic_DNA"/>
</dbReference>
<feature type="compositionally biased region" description="Basic and acidic residues" evidence="2">
    <location>
        <begin position="182"/>
        <end position="196"/>
    </location>
</feature>
<comment type="caution">
    <text evidence="4">The sequence shown here is derived from an EMBL/GenBank/DDBJ whole genome shotgun (WGS) entry which is preliminary data.</text>
</comment>
<name>A0ABD3TQE7_9LAMI</name>
<dbReference type="PANTHER" id="PTHR48038:SF2">
    <property type="entry name" value="OS02G0536400 PROTEIN"/>
    <property type="match status" value="1"/>
</dbReference>
<protein>
    <recommendedName>
        <fullName evidence="3">RRM domain-containing protein</fullName>
    </recommendedName>
</protein>
<feature type="region of interest" description="Disordered" evidence="2">
    <location>
        <begin position="74"/>
        <end position="286"/>
    </location>
</feature>
<feature type="compositionally biased region" description="Low complexity" evidence="2">
    <location>
        <begin position="253"/>
        <end position="266"/>
    </location>
</feature>
<feature type="compositionally biased region" description="Basic and acidic residues" evidence="2">
    <location>
        <begin position="275"/>
        <end position="284"/>
    </location>
</feature>
<feature type="compositionally biased region" description="Basic and acidic residues" evidence="2">
    <location>
        <begin position="150"/>
        <end position="169"/>
    </location>
</feature>
<feature type="compositionally biased region" description="Low complexity" evidence="2">
    <location>
        <begin position="231"/>
        <end position="246"/>
    </location>
</feature>
<feature type="compositionally biased region" description="Polar residues" evidence="2">
    <location>
        <begin position="170"/>
        <end position="180"/>
    </location>
</feature>
<dbReference type="InterPro" id="IPR035979">
    <property type="entry name" value="RBD_domain_sf"/>
</dbReference>
<organism evidence="4 5">
    <name type="scientific">Penstemon smallii</name>
    <dbReference type="NCBI Taxonomy" id="265156"/>
    <lineage>
        <taxon>Eukaryota</taxon>
        <taxon>Viridiplantae</taxon>
        <taxon>Streptophyta</taxon>
        <taxon>Embryophyta</taxon>
        <taxon>Tracheophyta</taxon>
        <taxon>Spermatophyta</taxon>
        <taxon>Magnoliopsida</taxon>
        <taxon>eudicotyledons</taxon>
        <taxon>Gunneridae</taxon>
        <taxon>Pentapetalae</taxon>
        <taxon>asterids</taxon>
        <taxon>lamiids</taxon>
        <taxon>Lamiales</taxon>
        <taxon>Plantaginaceae</taxon>
        <taxon>Cheloneae</taxon>
        <taxon>Penstemon</taxon>
    </lineage>
</organism>
<dbReference type="InterPro" id="IPR000504">
    <property type="entry name" value="RRM_dom"/>
</dbReference>
<proteinExistence type="predicted"/>
<feature type="compositionally biased region" description="Basic and acidic residues" evidence="2">
    <location>
        <begin position="209"/>
        <end position="223"/>
    </location>
</feature>
<evidence type="ECO:0000313" key="4">
    <source>
        <dbReference type="EMBL" id="KAL3839334.1"/>
    </source>
</evidence>
<evidence type="ECO:0000259" key="3">
    <source>
        <dbReference type="PROSITE" id="PS50102"/>
    </source>
</evidence>
<feature type="compositionally biased region" description="Basic and acidic residues" evidence="2">
    <location>
        <begin position="97"/>
        <end position="141"/>
    </location>
</feature>
<evidence type="ECO:0000256" key="2">
    <source>
        <dbReference type="SAM" id="MobiDB-lite"/>
    </source>
</evidence>
<dbReference type="CDD" id="cd00590">
    <property type="entry name" value="RRM_SF"/>
    <property type="match status" value="1"/>
</dbReference>
<feature type="domain" description="RRM" evidence="3">
    <location>
        <begin position="1"/>
        <end position="70"/>
    </location>
</feature>
<dbReference type="InterPro" id="IPR012677">
    <property type="entry name" value="Nucleotide-bd_a/b_plait_sf"/>
</dbReference>
<reference evidence="4 5" key="1">
    <citation type="submission" date="2024-12" db="EMBL/GenBank/DDBJ databases">
        <title>The unique morphological basis and parallel evolutionary history of personate flowers in Penstemon.</title>
        <authorList>
            <person name="Depatie T.H."/>
            <person name="Wessinger C.A."/>
        </authorList>
    </citation>
    <scope>NUCLEOTIDE SEQUENCE [LARGE SCALE GENOMIC DNA]</scope>
    <source>
        <strain evidence="4">WTNN_2</strain>
        <tissue evidence="4">Leaf</tissue>
    </source>
</reference>
<dbReference type="SMART" id="SM00360">
    <property type="entry name" value="RRM"/>
    <property type="match status" value="1"/>
</dbReference>
<keyword evidence="1" id="KW-0694">RNA-binding</keyword>
<sequence>MSLHLGNLSSRISKDDLERAFVRFGRCTIQVKDKYGFVVYDNPPCAEKALKALRGKRICGEAITLSWSNKQPRAFDRFSRGGKSYDPPPRRNYSKNDPQDYKSEFKKTDNDSKDYVGEIDHTPLSDHNDDVGGSRKNRLENENILENDMEFDRYEPYHNDDKKESDEQKNNSLLNGSPSTRKSREREGTRRLEKVNYRPPQITHRGRRKEFGDSKGNWKDISKRIKRRPSSKSMSPSPRSSTSRGSGFKTLKSPSTSRIMSPTSSSLPIDLNRSPNDRRTDSKDSVLNGLAQSKELFEKEKVGAFENENITATIGNDWEERPTKLKEGEIKKVLTEKDTHRVREDVLAPESRTSNASSSAKMSSEEIYMVLKHYGLKCPEENDKNLPVEVYFGSARSWPWEIIYYRRLKKGPISAENYARRVAQNEEFGIVDKYIRSSSGWGELNENNS</sequence>
<dbReference type="SUPFAM" id="SSF54928">
    <property type="entry name" value="RNA-binding domain, RBD"/>
    <property type="match status" value="1"/>
</dbReference>
<dbReference type="AlphaFoldDB" id="A0ABD3TQE7"/>
<dbReference type="Pfam" id="PF00076">
    <property type="entry name" value="RRM_1"/>
    <property type="match status" value="1"/>
</dbReference>
<dbReference type="Gene3D" id="3.30.70.330">
    <property type="match status" value="1"/>
</dbReference>
<dbReference type="PANTHER" id="PTHR48038">
    <property type="entry name" value="RIBONUCLEOPROTEIN RB97D"/>
    <property type="match status" value="1"/>
</dbReference>
<dbReference type="PROSITE" id="PS50102">
    <property type="entry name" value="RRM"/>
    <property type="match status" value="1"/>
</dbReference>
<accession>A0ABD3TQE7</accession>
<dbReference type="Proteomes" id="UP001634393">
    <property type="component" value="Unassembled WGS sequence"/>
</dbReference>
<evidence type="ECO:0000256" key="1">
    <source>
        <dbReference type="PROSITE-ProRule" id="PRU00176"/>
    </source>
</evidence>